<feature type="DNA-binding region" description="H-T-H motif" evidence="4">
    <location>
        <begin position="28"/>
        <end position="47"/>
    </location>
</feature>
<keyword evidence="7" id="KW-1185">Reference proteome</keyword>
<feature type="domain" description="HTH tetR-type" evidence="5">
    <location>
        <begin position="6"/>
        <end position="65"/>
    </location>
</feature>
<dbReference type="Proteomes" id="UP000315759">
    <property type="component" value="Unassembled WGS sequence"/>
</dbReference>
<dbReference type="InterPro" id="IPR023772">
    <property type="entry name" value="DNA-bd_HTH_TetR-type_CS"/>
</dbReference>
<protein>
    <submittedName>
        <fullName evidence="6">TetR/AcrR family transcriptional regulator</fullName>
    </submittedName>
</protein>
<dbReference type="Gene3D" id="1.10.357.10">
    <property type="entry name" value="Tetracycline Repressor, domain 2"/>
    <property type="match status" value="1"/>
</dbReference>
<dbReference type="InterPro" id="IPR036271">
    <property type="entry name" value="Tet_transcr_reg_TetR-rel_C_sf"/>
</dbReference>
<dbReference type="EMBL" id="VIFX01000043">
    <property type="protein sequence ID" value="TQR83510.1"/>
    <property type="molecule type" value="Genomic_DNA"/>
</dbReference>
<dbReference type="Pfam" id="PF00440">
    <property type="entry name" value="TetR_N"/>
    <property type="match status" value="1"/>
</dbReference>
<dbReference type="PANTHER" id="PTHR30055:SF234">
    <property type="entry name" value="HTH-TYPE TRANSCRIPTIONAL REGULATOR BETI"/>
    <property type="match status" value="1"/>
</dbReference>
<evidence type="ECO:0000256" key="4">
    <source>
        <dbReference type="PROSITE-ProRule" id="PRU00335"/>
    </source>
</evidence>
<evidence type="ECO:0000256" key="1">
    <source>
        <dbReference type="ARBA" id="ARBA00023015"/>
    </source>
</evidence>
<dbReference type="GO" id="GO:0000976">
    <property type="term" value="F:transcription cis-regulatory region binding"/>
    <property type="evidence" value="ECO:0007669"/>
    <property type="project" value="TreeGrafter"/>
</dbReference>
<keyword evidence="3" id="KW-0804">Transcription</keyword>
<dbReference type="InterPro" id="IPR001647">
    <property type="entry name" value="HTH_TetR"/>
</dbReference>
<dbReference type="SUPFAM" id="SSF48498">
    <property type="entry name" value="Tetracyclin repressor-like, C-terminal domain"/>
    <property type="match status" value="1"/>
</dbReference>
<dbReference type="InterPro" id="IPR049445">
    <property type="entry name" value="TetR_SbtR-like_C"/>
</dbReference>
<reference evidence="6 7" key="1">
    <citation type="submission" date="2018-10" db="EMBL/GenBank/DDBJ databases">
        <title>Draft genome of Mycobacterium hodleri strain B.</title>
        <authorList>
            <person name="Amande T.J."/>
            <person name="Mcgenity T.J."/>
        </authorList>
    </citation>
    <scope>NUCLEOTIDE SEQUENCE [LARGE SCALE GENOMIC DNA]</scope>
    <source>
        <strain evidence="6 7">B</strain>
    </source>
</reference>
<sequence length="190" mass="20202">MRRDAADNRTRLVNAAEAVFAERGPSATLDDVAKAAGVGPATLYRRFANKDALVHEVLSGFFSRLVDVATTAASGPPETGLETFLRTVGVELAQKSGLSAPVWGELAPRHIVDDLRRLSTELLVGAQRAGAVRADVTPDDVAAAVWALRGVIHSERNDPAHHGAELWRRHLETILRGFGNGATGASRPAV</sequence>
<dbReference type="PRINTS" id="PR00455">
    <property type="entry name" value="HTHTETR"/>
</dbReference>
<evidence type="ECO:0000313" key="7">
    <source>
        <dbReference type="Proteomes" id="UP000315759"/>
    </source>
</evidence>
<organism evidence="6 7">
    <name type="scientific">Mycolicibacterium hodleri</name>
    <dbReference type="NCBI Taxonomy" id="49897"/>
    <lineage>
        <taxon>Bacteria</taxon>
        <taxon>Bacillati</taxon>
        <taxon>Actinomycetota</taxon>
        <taxon>Actinomycetes</taxon>
        <taxon>Mycobacteriales</taxon>
        <taxon>Mycobacteriaceae</taxon>
        <taxon>Mycolicibacterium</taxon>
    </lineage>
</organism>
<dbReference type="InterPro" id="IPR050109">
    <property type="entry name" value="HTH-type_TetR-like_transc_reg"/>
</dbReference>
<dbReference type="Pfam" id="PF21597">
    <property type="entry name" value="TetR_C_43"/>
    <property type="match status" value="1"/>
</dbReference>
<proteinExistence type="predicted"/>
<dbReference type="PROSITE" id="PS50977">
    <property type="entry name" value="HTH_TETR_2"/>
    <property type="match status" value="1"/>
</dbReference>
<gene>
    <name evidence="6" type="ORF">D8S82_26545</name>
</gene>
<dbReference type="PROSITE" id="PS01081">
    <property type="entry name" value="HTH_TETR_1"/>
    <property type="match status" value="1"/>
</dbReference>
<evidence type="ECO:0000256" key="2">
    <source>
        <dbReference type="ARBA" id="ARBA00023125"/>
    </source>
</evidence>
<evidence type="ECO:0000259" key="5">
    <source>
        <dbReference type="PROSITE" id="PS50977"/>
    </source>
</evidence>
<accession>A0A544VU42</accession>
<dbReference type="PANTHER" id="PTHR30055">
    <property type="entry name" value="HTH-TYPE TRANSCRIPTIONAL REGULATOR RUTR"/>
    <property type="match status" value="1"/>
</dbReference>
<name>A0A544VU42_9MYCO</name>
<keyword evidence="2 4" id="KW-0238">DNA-binding</keyword>
<dbReference type="RefSeq" id="WP_142554964.1">
    <property type="nucleotide sequence ID" value="NZ_VIFX01000043.1"/>
</dbReference>
<keyword evidence="1" id="KW-0805">Transcription regulation</keyword>
<dbReference type="SUPFAM" id="SSF46689">
    <property type="entry name" value="Homeodomain-like"/>
    <property type="match status" value="1"/>
</dbReference>
<comment type="caution">
    <text evidence="6">The sequence shown here is derived from an EMBL/GenBank/DDBJ whole genome shotgun (WGS) entry which is preliminary data.</text>
</comment>
<dbReference type="InterPro" id="IPR009057">
    <property type="entry name" value="Homeodomain-like_sf"/>
</dbReference>
<evidence type="ECO:0000313" key="6">
    <source>
        <dbReference type="EMBL" id="TQR83510.1"/>
    </source>
</evidence>
<dbReference type="AlphaFoldDB" id="A0A544VU42"/>
<dbReference type="GO" id="GO:0003700">
    <property type="term" value="F:DNA-binding transcription factor activity"/>
    <property type="evidence" value="ECO:0007669"/>
    <property type="project" value="TreeGrafter"/>
</dbReference>
<evidence type="ECO:0000256" key="3">
    <source>
        <dbReference type="ARBA" id="ARBA00023163"/>
    </source>
</evidence>